<dbReference type="KEGG" id="sna:Snas_6424"/>
<organism evidence="6 7">
    <name type="scientific">Stackebrandtia nassauensis (strain DSM 44728 / CIP 108903 / NRRL B-16338 / NBRC 102104 / LLR-40K-21)</name>
    <dbReference type="NCBI Taxonomy" id="446470"/>
    <lineage>
        <taxon>Bacteria</taxon>
        <taxon>Bacillati</taxon>
        <taxon>Actinomycetota</taxon>
        <taxon>Actinomycetes</taxon>
        <taxon>Glycomycetales</taxon>
        <taxon>Glycomycetaceae</taxon>
        <taxon>Stackebrandtia</taxon>
    </lineage>
</organism>
<dbReference type="HOGENOM" id="CLU_140587_0_1_11"/>
<dbReference type="GO" id="GO:0016020">
    <property type="term" value="C:membrane"/>
    <property type="evidence" value="ECO:0007669"/>
    <property type="project" value="UniProtKB-SubCell"/>
</dbReference>
<proteinExistence type="predicted"/>
<dbReference type="OrthoDB" id="9815705at2"/>
<comment type="subcellular location">
    <subcellularLocation>
        <location evidence="1">Membrane</location>
    </subcellularLocation>
</comment>
<dbReference type="AlphaFoldDB" id="D3Q5I0"/>
<feature type="transmembrane region" description="Helical" evidence="5">
    <location>
        <begin position="76"/>
        <end position="102"/>
    </location>
</feature>
<keyword evidence="2 5" id="KW-0812">Transmembrane</keyword>
<feature type="transmembrane region" description="Helical" evidence="5">
    <location>
        <begin position="26"/>
        <end position="46"/>
    </location>
</feature>
<evidence type="ECO:0000313" key="7">
    <source>
        <dbReference type="Proteomes" id="UP000000844"/>
    </source>
</evidence>
<dbReference type="STRING" id="446470.Snas_6424"/>
<dbReference type="RefSeq" id="WP_013021611.1">
    <property type="nucleotide sequence ID" value="NC_013947.1"/>
</dbReference>
<evidence type="ECO:0000256" key="2">
    <source>
        <dbReference type="ARBA" id="ARBA00022692"/>
    </source>
</evidence>
<evidence type="ECO:0000256" key="4">
    <source>
        <dbReference type="ARBA" id="ARBA00023136"/>
    </source>
</evidence>
<dbReference type="EMBL" id="CP001778">
    <property type="protein sequence ID" value="ADD46040.1"/>
    <property type="molecule type" value="Genomic_DNA"/>
</dbReference>
<evidence type="ECO:0000256" key="3">
    <source>
        <dbReference type="ARBA" id="ARBA00022989"/>
    </source>
</evidence>
<reference evidence="6 7" key="1">
    <citation type="journal article" date="2009" name="Stand. Genomic Sci.">
        <title>Complete genome sequence of Stackebrandtia nassauensis type strain (LLR-40K-21).</title>
        <authorList>
            <person name="Munk C."/>
            <person name="Lapidus A."/>
            <person name="Copeland A."/>
            <person name="Jando M."/>
            <person name="Mayilraj S."/>
            <person name="Glavina Del Rio T."/>
            <person name="Nolan M."/>
            <person name="Chen F."/>
            <person name="Lucas S."/>
            <person name="Tice H."/>
            <person name="Cheng J.F."/>
            <person name="Han C."/>
            <person name="Detter J.C."/>
            <person name="Bruce D."/>
            <person name="Goodwin L."/>
            <person name="Chain P."/>
            <person name="Pitluck S."/>
            <person name="Goker M."/>
            <person name="Ovchinikova G."/>
            <person name="Pati A."/>
            <person name="Ivanova N."/>
            <person name="Mavromatis K."/>
            <person name="Chen A."/>
            <person name="Palaniappan K."/>
            <person name="Land M."/>
            <person name="Hauser L."/>
            <person name="Chang Y.J."/>
            <person name="Jeffries C.D."/>
            <person name="Bristow J."/>
            <person name="Eisen J.A."/>
            <person name="Markowitz V."/>
            <person name="Hugenholtz P."/>
            <person name="Kyrpides N.C."/>
            <person name="Klenk H.P."/>
        </authorList>
    </citation>
    <scope>NUCLEOTIDE SEQUENCE [LARGE SCALE GENOMIC DNA]</scope>
    <source>
        <strain evidence="7">DSM 44728 / CIP 108903 / NRRL B-16338 / NBRC 102104 / LLR-40K-21</strain>
    </source>
</reference>
<dbReference type="PANTHER" id="PTHR14948">
    <property type="entry name" value="NG5"/>
    <property type="match status" value="1"/>
</dbReference>
<sequence length="114" mass="12218">MSYQQPGYPQQPGYGQQPGGAPPSNYMVGSIIAIFCCWPFAIPAIINASKVNSAWAAGDANGAQQASEQAKKWMTIAFIAGAAWVVLWLILYFVLGAALFGLSESYDPNDYSGY</sequence>
<evidence type="ECO:0000256" key="1">
    <source>
        <dbReference type="ARBA" id="ARBA00004370"/>
    </source>
</evidence>
<dbReference type="InterPro" id="IPR051423">
    <property type="entry name" value="CD225/Dispanin"/>
</dbReference>
<protein>
    <submittedName>
        <fullName evidence="6">Interferon-induced transmembrane protein</fullName>
    </submittedName>
</protein>
<evidence type="ECO:0000313" key="6">
    <source>
        <dbReference type="EMBL" id="ADD46040.1"/>
    </source>
</evidence>
<keyword evidence="7" id="KW-1185">Reference proteome</keyword>
<gene>
    <name evidence="6" type="ordered locus">Snas_6424</name>
</gene>
<dbReference type="PANTHER" id="PTHR14948:SF25">
    <property type="entry name" value="DUF4190 DOMAIN-CONTAINING PROTEIN"/>
    <property type="match status" value="1"/>
</dbReference>
<dbReference type="Pfam" id="PF04505">
    <property type="entry name" value="CD225"/>
    <property type="match status" value="1"/>
</dbReference>
<dbReference type="Proteomes" id="UP000000844">
    <property type="component" value="Chromosome"/>
</dbReference>
<accession>D3Q5I0</accession>
<dbReference type="InterPro" id="IPR007593">
    <property type="entry name" value="CD225/Dispanin_fam"/>
</dbReference>
<name>D3Q5I0_STANL</name>
<evidence type="ECO:0000256" key="5">
    <source>
        <dbReference type="SAM" id="Phobius"/>
    </source>
</evidence>
<keyword evidence="4 5" id="KW-0472">Membrane</keyword>
<keyword evidence="3 5" id="KW-1133">Transmembrane helix</keyword>